<feature type="transmembrane region" description="Helical" evidence="6">
    <location>
        <begin position="212"/>
        <end position="236"/>
    </location>
</feature>
<accession>A0A2S7N0M8</accession>
<dbReference type="InterPro" id="IPR050545">
    <property type="entry name" value="Mycobact_MmpL"/>
</dbReference>
<feature type="transmembrane region" description="Helical" evidence="6">
    <location>
        <begin position="173"/>
        <end position="206"/>
    </location>
</feature>
<keyword evidence="3 6" id="KW-0812">Transmembrane</keyword>
<evidence type="ECO:0000256" key="6">
    <source>
        <dbReference type="SAM" id="Phobius"/>
    </source>
</evidence>
<dbReference type="InterPro" id="IPR000731">
    <property type="entry name" value="SSD"/>
</dbReference>
<proteinExistence type="predicted"/>
<feature type="transmembrane region" description="Helical" evidence="6">
    <location>
        <begin position="6"/>
        <end position="24"/>
    </location>
</feature>
<dbReference type="OrthoDB" id="7051771at2"/>
<evidence type="ECO:0000256" key="5">
    <source>
        <dbReference type="ARBA" id="ARBA00023136"/>
    </source>
</evidence>
<keyword evidence="9" id="KW-1185">Reference proteome</keyword>
<comment type="caution">
    <text evidence="8">The sequence shown here is derived from an EMBL/GenBank/DDBJ whole genome shotgun (WGS) entry which is preliminary data.</text>
</comment>
<dbReference type="PANTHER" id="PTHR33406:SF13">
    <property type="entry name" value="MEMBRANE PROTEIN YDFJ"/>
    <property type="match status" value="1"/>
</dbReference>
<evidence type="ECO:0000256" key="3">
    <source>
        <dbReference type="ARBA" id="ARBA00022692"/>
    </source>
</evidence>
<feature type="transmembrane region" description="Helical" evidence="6">
    <location>
        <begin position="533"/>
        <end position="552"/>
    </location>
</feature>
<keyword evidence="2" id="KW-1003">Cell membrane</keyword>
<evidence type="ECO:0000256" key="2">
    <source>
        <dbReference type="ARBA" id="ARBA00022475"/>
    </source>
</evidence>
<dbReference type="GO" id="GO:0005886">
    <property type="term" value="C:plasma membrane"/>
    <property type="evidence" value="ECO:0007669"/>
    <property type="project" value="UniProtKB-SubCell"/>
</dbReference>
<feature type="transmembrane region" description="Helical" evidence="6">
    <location>
        <begin position="640"/>
        <end position="660"/>
    </location>
</feature>
<feature type="transmembrane region" description="Helical" evidence="6">
    <location>
        <begin position="345"/>
        <end position="363"/>
    </location>
</feature>
<sequence length="710" mass="78001">MYTYRKALVIFWTILTIIMGFFALKMPGILQGSGFEMKDSSYDQANKLLEDHFGQSSSPYIVLFENKDNLSQDQFNKEIKDTLKNIDSIDGITSITSPLDNPSQLKENLAYASISFEKEKEPADNIDALEKEMKNDSISLSLTGGDVIEEEMNAASQRDLKNAELIGVPVAMVVLLLAFGGLVAALIPLLTGAIAVITAMGIIYFLGQIFNLSVFVLNVAPMIGLAVSIDFALLYINRFREELKEHNVKDAVSITTKTAGRAIAFSGICVILGLSGMLFIQIDIFRSVAVGGIVVVLVSVISALTFLPGLLSILGSNINKAMIIKNRKEDASAWRRFAGFVMKKPILSALAALVILILVAAPIRHIELEIPNAESLPADNETRIAYETFEENFQPEDHTIMPVVLKAEDDILTDDSLEQVEEFIGDLQEEPLVTNVDSLFSITDMETAASLTQALQSEQIRAQLEPALENMVDKDTTYIMVEIDAPYDSTEAAEYVQDLQDGAINTDLTYTVGGRAKFNQEIYEEIGTQTPKGLILIVSATFLILMFAFRSILIPLKAILMNILSLGAAFGLIVWIFQEGHLGVEANPIALMIPIFIFAIVFGLSMDYEVFLISRIREIYLETGDNDKATLEGLTTTSRIITSAAAIMIAVTGAFAFTDIVPVKQVGVGVALAIFIDATLIRMVLVPSLMKLLGKWNWWFPGKQKAKQEK</sequence>
<dbReference type="SUPFAM" id="SSF82866">
    <property type="entry name" value="Multidrug efflux transporter AcrB transmembrane domain"/>
    <property type="match status" value="2"/>
</dbReference>
<evidence type="ECO:0000256" key="1">
    <source>
        <dbReference type="ARBA" id="ARBA00004651"/>
    </source>
</evidence>
<organism evidence="8 9">
    <name type="scientific">Pradoshia eiseniae</name>
    <dbReference type="NCBI Taxonomy" id="2064768"/>
    <lineage>
        <taxon>Bacteria</taxon>
        <taxon>Bacillati</taxon>
        <taxon>Bacillota</taxon>
        <taxon>Bacilli</taxon>
        <taxon>Bacillales</taxon>
        <taxon>Bacillaceae</taxon>
        <taxon>Pradoshia</taxon>
    </lineage>
</organism>
<dbReference type="Proteomes" id="UP000239663">
    <property type="component" value="Unassembled WGS sequence"/>
</dbReference>
<name>A0A2S7N0M8_9BACI</name>
<dbReference type="EMBL" id="PKOZ01000004">
    <property type="protein sequence ID" value="PQD95569.1"/>
    <property type="molecule type" value="Genomic_DNA"/>
</dbReference>
<dbReference type="Gene3D" id="1.20.1640.10">
    <property type="entry name" value="Multidrug efflux transporter AcrB transmembrane domain"/>
    <property type="match status" value="2"/>
</dbReference>
<feature type="transmembrane region" description="Helical" evidence="6">
    <location>
        <begin position="589"/>
        <end position="608"/>
    </location>
</feature>
<gene>
    <name evidence="8" type="ORF">CYL18_09825</name>
</gene>
<dbReference type="AlphaFoldDB" id="A0A2S7N0M8"/>
<feature type="transmembrane region" description="Helical" evidence="6">
    <location>
        <begin position="559"/>
        <end position="577"/>
    </location>
</feature>
<evidence type="ECO:0000259" key="7">
    <source>
        <dbReference type="PROSITE" id="PS50156"/>
    </source>
</evidence>
<feature type="transmembrane region" description="Helical" evidence="6">
    <location>
        <begin position="288"/>
        <end position="315"/>
    </location>
</feature>
<protein>
    <recommendedName>
        <fullName evidence="7">SSD domain-containing protein</fullName>
    </recommendedName>
</protein>
<dbReference type="PANTHER" id="PTHR33406">
    <property type="entry name" value="MEMBRANE PROTEIN MJ1562-RELATED"/>
    <property type="match status" value="1"/>
</dbReference>
<evidence type="ECO:0000313" key="8">
    <source>
        <dbReference type="EMBL" id="PQD95569.1"/>
    </source>
</evidence>
<keyword evidence="5 6" id="KW-0472">Membrane</keyword>
<reference evidence="8 9" key="1">
    <citation type="submission" date="2017-12" db="EMBL/GenBank/DDBJ databases">
        <title>Taxonomic description and draft genome of Pradoshia cofamensis Gen. nov., sp. nov., a thermotolerant bacillale isolated from anterior gut of earthworm Eisenia fetida.</title>
        <authorList>
            <person name="Saha T."/>
            <person name="Chakraborty R."/>
        </authorList>
    </citation>
    <scope>NUCLEOTIDE SEQUENCE [LARGE SCALE GENOMIC DNA]</scope>
    <source>
        <strain evidence="8 9">EAG3</strain>
    </source>
</reference>
<feature type="transmembrane region" description="Helical" evidence="6">
    <location>
        <begin position="262"/>
        <end position="282"/>
    </location>
</feature>
<comment type="subcellular location">
    <subcellularLocation>
        <location evidence="1">Cell membrane</location>
        <topology evidence="1">Multi-pass membrane protein</topology>
    </subcellularLocation>
</comment>
<dbReference type="InterPro" id="IPR004869">
    <property type="entry name" value="MMPL_dom"/>
</dbReference>
<evidence type="ECO:0000313" key="9">
    <source>
        <dbReference type="Proteomes" id="UP000239663"/>
    </source>
</evidence>
<dbReference type="RefSeq" id="WP_104849323.1">
    <property type="nucleotide sequence ID" value="NZ_PKOZ01000004.1"/>
</dbReference>
<dbReference type="Pfam" id="PF03176">
    <property type="entry name" value="MMPL"/>
    <property type="match status" value="2"/>
</dbReference>
<feature type="domain" description="SSD" evidence="7">
    <location>
        <begin position="185"/>
        <end position="313"/>
    </location>
</feature>
<feature type="transmembrane region" description="Helical" evidence="6">
    <location>
        <begin position="666"/>
        <end position="685"/>
    </location>
</feature>
<dbReference type="PROSITE" id="PS50156">
    <property type="entry name" value="SSD"/>
    <property type="match status" value="1"/>
</dbReference>
<evidence type="ECO:0000256" key="4">
    <source>
        <dbReference type="ARBA" id="ARBA00022989"/>
    </source>
</evidence>
<keyword evidence="4 6" id="KW-1133">Transmembrane helix</keyword>